<evidence type="ECO:0000313" key="16">
    <source>
        <dbReference type="EMBL" id="KAF9815575.1"/>
    </source>
</evidence>
<reference evidence="16" key="1">
    <citation type="submission" date="2020-11" db="EMBL/GenBank/DDBJ databases">
        <authorList>
            <person name="Koelle M."/>
            <person name="Horta M.A.C."/>
            <person name="Nowrousian M."/>
            <person name="Ohm R.A."/>
            <person name="Benz P."/>
            <person name="Pilgard A."/>
        </authorList>
    </citation>
    <scope>NUCLEOTIDE SEQUENCE</scope>
    <source>
        <strain evidence="16">FPRL280</strain>
    </source>
</reference>
<comment type="caution">
    <text evidence="16">The sequence shown here is derived from an EMBL/GenBank/DDBJ whole genome shotgun (WGS) entry which is preliminary data.</text>
</comment>
<keyword evidence="8" id="KW-1133">Transmembrane helix</keyword>
<keyword evidence="7 13" id="KW-0479">Metal-binding</keyword>
<dbReference type="InterPro" id="IPR017972">
    <property type="entry name" value="Cyt_P450_CS"/>
</dbReference>
<keyword evidence="5 13" id="KW-0349">Heme</keyword>
<evidence type="ECO:0000256" key="8">
    <source>
        <dbReference type="ARBA" id="ARBA00022989"/>
    </source>
</evidence>
<evidence type="ECO:0000256" key="1">
    <source>
        <dbReference type="ARBA" id="ARBA00001971"/>
    </source>
</evidence>
<keyword evidence="11 14" id="KW-0503">Monooxygenase</keyword>
<dbReference type="AlphaFoldDB" id="A0A8H7P454"/>
<dbReference type="GO" id="GO:0016705">
    <property type="term" value="F:oxidoreductase activity, acting on paired donors, with incorporation or reduction of molecular oxygen"/>
    <property type="evidence" value="ECO:0007669"/>
    <property type="project" value="InterPro"/>
</dbReference>
<comment type="cofactor">
    <cofactor evidence="1 13">
        <name>heme</name>
        <dbReference type="ChEBI" id="CHEBI:30413"/>
    </cofactor>
</comment>
<dbReference type="InterPro" id="IPR002401">
    <property type="entry name" value="Cyt_P450_E_grp-I"/>
</dbReference>
<comment type="pathway">
    <text evidence="3">Secondary metabolite biosynthesis.</text>
</comment>
<evidence type="ECO:0000256" key="4">
    <source>
        <dbReference type="ARBA" id="ARBA00010617"/>
    </source>
</evidence>
<evidence type="ECO:0000256" key="15">
    <source>
        <dbReference type="SAM" id="SignalP"/>
    </source>
</evidence>
<accession>A0A8H7P454</accession>
<dbReference type="SUPFAM" id="SSF48264">
    <property type="entry name" value="Cytochrome P450"/>
    <property type="match status" value="1"/>
</dbReference>
<feature type="signal peptide" evidence="15">
    <location>
        <begin position="1"/>
        <end position="19"/>
    </location>
</feature>
<evidence type="ECO:0000256" key="13">
    <source>
        <dbReference type="PIRSR" id="PIRSR602401-1"/>
    </source>
</evidence>
<dbReference type="GO" id="GO:0005506">
    <property type="term" value="F:iron ion binding"/>
    <property type="evidence" value="ECO:0007669"/>
    <property type="project" value="InterPro"/>
</dbReference>
<dbReference type="Proteomes" id="UP000639403">
    <property type="component" value="Unassembled WGS sequence"/>
</dbReference>
<organism evidence="16 17">
    <name type="scientific">Rhodonia placenta</name>
    <dbReference type="NCBI Taxonomy" id="104341"/>
    <lineage>
        <taxon>Eukaryota</taxon>
        <taxon>Fungi</taxon>
        <taxon>Dikarya</taxon>
        <taxon>Basidiomycota</taxon>
        <taxon>Agaricomycotina</taxon>
        <taxon>Agaricomycetes</taxon>
        <taxon>Polyporales</taxon>
        <taxon>Adustoporiaceae</taxon>
        <taxon>Rhodonia</taxon>
    </lineage>
</organism>
<dbReference type="InterPro" id="IPR036396">
    <property type="entry name" value="Cyt_P450_sf"/>
</dbReference>
<evidence type="ECO:0000256" key="9">
    <source>
        <dbReference type="ARBA" id="ARBA00023002"/>
    </source>
</evidence>
<keyword evidence="6" id="KW-0812">Transmembrane</keyword>
<evidence type="ECO:0000256" key="5">
    <source>
        <dbReference type="ARBA" id="ARBA00022617"/>
    </source>
</evidence>
<dbReference type="InterPro" id="IPR001128">
    <property type="entry name" value="Cyt_P450"/>
</dbReference>
<sequence length="514" mass="58668">MVVHFTSLTLLLILLSSLAYVWYRGRITSNKLPPGPRPLPLMGNVHQLHLKDQHKTLAEWGRQYGDLIYLRIFATPVLVVHSLSAARELLDGKNSVTSDRPHMVFLREFLGYDSCFAFIPYGETWRQQRKWVHTALETKESLASYSQSQRRAVHALLSDLLDKPERYPQPYIKRFMAAMMMEIVYGHTMTSEDDAFVRTADEAIDETVKVGAIASMVDFLPILRRMPSWFPGMGFRKKTLRIRQLVQKTMDEPFEMARKTMINDHRQSYCVARIISSQSEGRLLLLDQLLLKYAAGALYMVLVNQTATVLSTFLLAMILHPEVLQKAQAEIDRVVGGTRLPNVDDRASLPYVDCIIKEVYRCAFPFVSIPHAMSRDEVLRGYHIPRGTVIVPNMWAITQDPMVYPEPGTFRPERFQEMDSHTAEQADPRKFIFGFGRRICPGRHFADVTIWLTVASIIAAFDISKARDAGGNEIMPRMSFTSGLVSLPEPFECDIRPRTTKTQRLISQLSENLA</sequence>
<keyword evidence="10 13" id="KW-0408">Iron</keyword>
<proteinExistence type="inferred from homology"/>
<evidence type="ECO:0000256" key="10">
    <source>
        <dbReference type="ARBA" id="ARBA00023004"/>
    </source>
</evidence>
<evidence type="ECO:0000256" key="11">
    <source>
        <dbReference type="ARBA" id="ARBA00023033"/>
    </source>
</evidence>
<dbReference type="GO" id="GO:0016020">
    <property type="term" value="C:membrane"/>
    <property type="evidence" value="ECO:0007669"/>
    <property type="project" value="UniProtKB-SubCell"/>
</dbReference>
<dbReference type="PRINTS" id="PR00463">
    <property type="entry name" value="EP450I"/>
</dbReference>
<comment type="subcellular location">
    <subcellularLocation>
        <location evidence="2">Membrane</location>
        <topology evidence="2">Single-pass membrane protein</topology>
    </subcellularLocation>
</comment>
<protein>
    <recommendedName>
        <fullName evidence="18">Cytochrome P450</fullName>
    </recommendedName>
</protein>
<keyword evidence="15" id="KW-0732">Signal</keyword>
<name>A0A8H7P454_9APHY</name>
<dbReference type="EMBL" id="JADOXO010000068">
    <property type="protein sequence ID" value="KAF9815575.1"/>
    <property type="molecule type" value="Genomic_DNA"/>
</dbReference>
<keyword evidence="9 14" id="KW-0560">Oxidoreductase</keyword>
<dbReference type="PANTHER" id="PTHR46300:SF7">
    <property type="entry name" value="P450, PUTATIVE (EUROFUNG)-RELATED"/>
    <property type="match status" value="1"/>
</dbReference>
<evidence type="ECO:0000256" key="3">
    <source>
        <dbReference type="ARBA" id="ARBA00005179"/>
    </source>
</evidence>
<dbReference type="GO" id="GO:0004497">
    <property type="term" value="F:monooxygenase activity"/>
    <property type="evidence" value="ECO:0007669"/>
    <property type="project" value="UniProtKB-KW"/>
</dbReference>
<reference evidence="16" key="2">
    <citation type="journal article" name="Front. Microbiol.">
        <title>Degradative Capacity of Two Strains of Rhodonia placenta: From Phenotype to Genotype.</title>
        <authorList>
            <person name="Kolle M."/>
            <person name="Horta M.A.C."/>
            <person name="Nowrousian M."/>
            <person name="Ohm R.A."/>
            <person name="Benz J.P."/>
            <person name="Pilgard A."/>
        </authorList>
    </citation>
    <scope>NUCLEOTIDE SEQUENCE</scope>
    <source>
        <strain evidence="16">FPRL280</strain>
    </source>
</reference>
<evidence type="ECO:0008006" key="18">
    <source>
        <dbReference type="Google" id="ProtNLM"/>
    </source>
</evidence>
<dbReference type="Pfam" id="PF00067">
    <property type="entry name" value="p450"/>
    <property type="match status" value="1"/>
</dbReference>
<evidence type="ECO:0000256" key="14">
    <source>
        <dbReference type="RuleBase" id="RU000461"/>
    </source>
</evidence>
<evidence type="ECO:0000256" key="12">
    <source>
        <dbReference type="ARBA" id="ARBA00023136"/>
    </source>
</evidence>
<dbReference type="CDD" id="cd11065">
    <property type="entry name" value="CYP64-like"/>
    <property type="match status" value="1"/>
</dbReference>
<dbReference type="PROSITE" id="PS00086">
    <property type="entry name" value="CYTOCHROME_P450"/>
    <property type="match status" value="1"/>
</dbReference>
<dbReference type="Gene3D" id="1.10.630.10">
    <property type="entry name" value="Cytochrome P450"/>
    <property type="match status" value="1"/>
</dbReference>
<evidence type="ECO:0000256" key="6">
    <source>
        <dbReference type="ARBA" id="ARBA00022692"/>
    </source>
</evidence>
<comment type="similarity">
    <text evidence="4 14">Belongs to the cytochrome P450 family.</text>
</comment>
<feature type="chain" id="PRO_5034777822" description="Cytochrome P450" evidence="15">
    <location>
        <begin position="20"/>
        <end position="514"/>
    </location>
</feature>
<dbReference type="PANTHER" id="PTHR46300">
    <property type="entry name" value="P450, PUTATIVE (EUROFUNG)-RELATED-RELATED"/>
    <property type="match status" value="1"/>
</dbReference>
<dbReference type="InterPro" id="IPR050364">
    <property type="entry name" value="Cytochrome_P450_fung"/>
</dbReference>
<evidence type="ECO:0000256" key="7">
    <source>
        <dbReference type="ARBA" id="ARBA00022723"/>
    </source>
</evidence>
<evidence type="ECO:0000256" key="2">
    <source>
        <dbReference type="ARBA" id="ARBA00004167"/>
    </source>
</evidence>
<dbReference type="GO" id="GO:0020037">
    <property type="term" value="F:heme binding"/>
    <property type="evidence" value="ECO:0007669"/>
    <property type="project" value="InterPro"/>
</dbReference>
<feature type="binding site" description="axial binding residue" evidence="13">
    <location>
        <position position="440"/>
    </location>
    <ligand>
        <name>heme</name>
        <dbReference type="ChEBI" id="CHEBI:30413"/>
    </ligand>
    <ligandPart>
        <name>Fe</name>
        <dbReference type="ChEBI" id="CHEBI:18248"/>
    </ligandPart>
</feature>
<gene>
    <name evidence="16" type="ORF">IEO21_04496</name>
</gene>
<evidence type="ECO:0000313" key="17">
    <source>
        <dbReference type="Proteomes" id="UP000639403"/>
    </source>
</evidence>
<keyword evidence="12" id="KW-0472">Membrane</keyword>